<comment type="caution">
    <text evidence="2">The sequence shown here is derived from an EMBL/GenBank/DDBJ whole genome shotgun (WGS) entry which is preliminary data.</text>
</comment>
<evidence type="ECO:0000313" key="6">
    <source>
        <dbReference type="Proteomes" id="UP000663829"/>
    </source>
</evidence>
<reference evidence="2" key="1">
    <citation type="submission" date="2021-02" db="EMBL/GenBank/DDBJ databases">
        <authorList>
            <person name="Nowell W R."/>
        </authorList>
    </citation>
    <scope>NUCLEOTIDE SEQUENCE</scope>
</reference>
<sequence>MTTDTMIHHKKKRTPPPSVLLLAIPSETTNYGKNSHYHHRLIRREATLPPTRTVQHKRNLDVENYLSTVQTYNWQRHEAKASVINMAVDIVYKNTYMTENGPHSKSSSSSTGDRSSRRNNDASTLPRLKTAPNDFLQCLSPLSKPTPVLTRTNTSDSFHSNHSQYRTVYDYIRDSIRSVVQQRNLKQQNFSTKIKRPQNEDIFLRRALDKKNHFQLYNNNSEHSSSTTEAYFHNEMKSPQSFVNYVNHSREKTLPIEQTSKYNYYKSRSFANSDIIEQELIQS</sequence>
<evidence type="ECO:0000313" key="2">
    <source>
        <dbReference type="EMBL" id="CAF0801278.1"/>
    </source>
</evidence>
<evidence type="ECO:0000313" key="3">
    <source>
        <dbReference type="EMBL" id="CAF0826587.1"/>
    </source>
</evidence>
<dbReference type="EMBL" id="CAJOBC010000436">
    <property type="protein sequence ID" value="CAF3585843.1"/>
    <property type="molecule type" value="Genomic_DNA"/>
</dbReference>
<name>A0A813STU1_9BILA</name>
<evidence type="ECO:0000313" key="5">
    <source>
        <dbReference type="EMBL" id="CAF3611060.1"/>
    </source>
</evidence>
<evidence type="ECO:0000313" key="4">
    <source>
        <dbReference type="EMBL" id="CAF3585843.1"/>
    </source>
</evidence>
<dbReference type="EMBL" id="CAJOBA010001717">
    <property type="protein sequence ID" value="CAF3611060.1"/>
    <property type="molecule type" value="Genomic_DNA"/>
</dbReference>
<organism evidence="2 6">
    <name type="scientific">Didymodactylos carnosus</name>
    <dbReference type="NCBI Taxonomy" id="1234261"/>
    <lineage>
        <taxon>Eukaryota</taxon>
        <taxon>Metazoa</taxon>
        <taxon>Spiralia</taxon>
        <taxon>Gnathifera</taxon>
        <taxon>Rotifera</taxon>
        <taxon>Eurotatoria</taxon>
        <taxon>Bdelloidea</taxon>
        <taxon>Philodinida</taxon>
        <taxon>Philodinidae</taxon>
        <taxon>Didymodactylos</taxon>
    </lineage>
</organism>
<dbReference type="EMBL" id="CAJNOK010001717">
    <property type="protein sequence ID" value="CAF0826587.1"/>
    <property type="molecule type" value="Genomic_DNA"/>
</dbReference>
<dbReference type="Proteomes" id="UP000677228">
    <property type="component" value="Unassembled WGS sequence"/>
</dbReference>
<dbReference type="EMBL" id="CAJNOQ010000440">
    <property type="protein sequence ID" value="CAF0801278.1"/>
    <property type="molecule type" value="Genomic_DNA"/>
</dbReference>
<feature type="region of interest" description="Disordered" evidence="1">
    <location>
        <begin position="97"/>
        <end position="130"/>
    </location>
</feature>
<dbReference type="OrthoDB" id="10033338at2759"/>
<gene>
    <name evidence="2" type="ORF">GPM918_LOCUS3528</name>
    <name evidence="3" type="ORF">OVA965_LOCUS5929</name>
    <name evidence="4" type="ORF">SRO942_LOCUS3505</name>
    <name evidence="5" type="ORF">TMI583_LOCUS5925</name>
</gene>
<dbReference type="Proteomes" id="UP000681722">
    <property type="component" value="Unassembled WGS sequence"/>
</dbReference>
<proteinExistence type="predicted"/>
<accession>A0A813STU1</accession>
<dbReference type="Proteomes" id="UP000682733">
    <property type="component" value="Unassembled WGS sequence"/>
</dbReference>
<dbReference type="Proteomes" id="UP000663829">
    <property type="component" value="Unassembled WGS sequence"/>
</dbReference>
<protein>
    <submittedName>
        <fullName evidence="2">Uncharacterized protein</fullName>
    </submittedName>
</protein>
<evidence type="ECO:0000256" key="1">
    <source>
        <dbReference type="SAM" id="MobiDB-lite"/>
    </source>
</evidence>
<dbReference type="AlphaFoldDB" id="A0A813STU1"/>
<keyword evidence="6" id="KW-1185">Reference proteome</keyword>
<feature type="compositionally biased region" description="Low complexity" evidence="1">
    <location>
        <begin position="104"/>
        <end position="113"/>
    </location>
</feature>